<dbReference type="SMART" id="SM00356">
    <property type="entry name" value="ZnF_C3H1"/>
    <property type="match status" value="4"/>
</dbReference>
<dbReference type="InterPro" id="IPR023780">
    <property type="entry name" value="Chromo_domain"/>
</dbReference>
<comment type="subunit">
    <text evidence="1">Component of the NuA4 histone acetyltransferase complex.</text>
</comment>
<keyword evidence="2 6" id="KW-0479">Metal-binding</keyword>
<feature type="compositionally biased region" description="Polar residues" evidence="7">
    <location>
        <begin position="678"/>
        <end position="692"/>
    </location>
</feature>
<dbReference type="GO" id="GO:0003729">
    <property type="term" value="F:mRNA binding"/>
    <property type="evidence" value="ECO:0007669"/>
    <property type="project" value="InterPro"/>
</dbReference>
<evidence type="ECO:0000259" key="9">
    <source>
        <dbReference type="PROSITE" id="PS50103"/>
    </source>
</evidence>
<dbReference type="InParanoid" id="A0A1V8SHN2"/>
<feature type="zinc finger region" description="C3H1-type" evidence="6">
    <location>
        <begin position="554"/>
        <end position="581"/>
    </location>
</feature>
<feature type="zinc finger region" description="C3H1-type" evidence="6">
    <location>
        <begin position="608"/>
        <end position="636"/>
    </location>
</feature>
<dbReference type="Pfam" id="PF00385">
    <property type="entry name" value="Chromo"/>
    <property type="match status" value="1"/>
</dbReference>
<dbReference type="PROSITE" id="PS50103">
    <property type="entry name" value="ZF_C3H1"/>
    <property type="match status" value="4"/>
</dbReference>
<evidence type="ECO:0000256" key="2">
    <source>
        <dbReference type="ARBA" id="ARBA00022723"/>
    </source>
</evidence>
<dbReference type="InterPro" id="IPR036855">
    <property type="entry name" value="Znf_CCCH_sf"/>
</dbReference>
<sequence length="1299" mass="143137">MATNRTAPFQTVDSSDDSISIRTLTASESEQDYYVEKILAEEEFILGTGVIVKYLIKWKKWPIQASTFEPEGNLHDDGQMLETWAGEKQRIEAGEREPFDVDAWEIEHERWKEVREGVKARKARKRAKLGLSPRPRPRVAAPAASDGDDSDAADGLFVDDGQRDELDANQPRKRVKLAPPPKKKGIARAKVKEVKHEESSESGDDESSDDVPLQSRVAPKKATAVRAPAVPTMNRQEAMNGDSARSNNIRTGSAELTTRPKATTDAQTEQPVRRKPGRPKLAGLSKQPQATKTPTSIFANWNVEASNTRKARTKSSTDPREMRFTNLSEQSRFHKSAAMEKAPDPSKLQMLDLSRPAPRAVMISNGKSAPQSVSEALPPFTAPIPTATTVPLDGLTRNAEAVLGTAATSNNRSSAQRQASLNGADLPVSATTDTPAVTTRRSSTQRERTSLPSADEPASATTEIPAVFGRRSPPRGERARSITPPETDRQDSIVLRDNFKTHTCRDWKKTGSCPHGSKCYFAHYDVPNSAPGRSMSTTSAGQGPAISLPPDPSKYRTQRCSRWAAGFCEFGDNCHFRHEDHSAPIRKVSAPPGATLPREVSGVPGRHEKQRIECLFWRKGHCNRSDAACEYAHAKTGFYLDHPNDKEVQADLSHACVSEAVYIDADRDGFPAQPYSRDVQQSNATSPVSRQSPPEQLPAPAPPANPPMPALTLSSTIPPHYTDGKQIECHYWRGPGECHYVESTCRYAHHRTGWYTEWAGSRQVLRDENTVVQVARGYDGDILMQDGSVHETPITSTANEQLAGDLHSALQGSTLEDMYAFTNPINLAISSSGKTAYVAIMLASTSQHDYDRVRHILGRQGELTMSSMVSAAQFRVHFADILKRSASQHHPSGPVVMGPEDGETVSKFAKACELHASAGIITSSDFTMLLFPSVSNDWQFVSKTSGTSHAALSFKLLPPLPDPIDAGIDHIEPTLSIKPDLKHSLAVSKELLDLNVEVLRKVAKGNLRRMFIMLPPSRNVENDVLRRIFLTPLKESDTPKVFTLLDGDEVWEKFLANYFKIGPFDAPCLLLIHPEIQLQDIAQLGLLLANTNTPMHYIGTQHSLHDDSEAPPIYQSQLIFPHGDLLLLTDETFTYDPFSTTQILKQATLINAGKVATHADYTTEVYIATSPNIRETLSDLARGGNPLHGELFRAFEAFAPIAWDTAVASHLVEATDLHSYAELSPTERTIHLVSWFGHYASGHARDHRRFSICGIESAEVEGRAMEWQKENGHCVVYTAGEFLVKLNRMKEAGEKAARV</sequence>
<gene>
    <name evidence="10" type="ORF">B0A48_15312</name>
</gene>
<feature type="domain" description="C3H1-type" evidence="9">
    <location>
        <begin position="498"/>
        <end position="526"/>
    </location>
</feature>
<dbReference type="Gene3D" id="4.10.1000.10">
    <property type="entry name" value="Zinc finger, CCCH-type"/>
    <property type="match status" value="2"/>
</dbReference>
<feature type="compositionally biased region" description="Acidic residues" evidence="7">
    <location>
        <begin position="200"/>
        <end position="209"/>
    </location>
</feature>
<keyword evidence="4 6" id="KW-0863">Zinc-finger</keyword>
<dbReference type="GO" id="GO:0006338">
    <property type="term" value="P:chromatin remodeling"/>
    <property type="evidence" value="ECO:0007669"/>
    <property type="project" value="UniProtKB-ARBA"/>
</dbReference>
<feature type="domain" description="C3H1-type" evidence="9">
    <location>
        <begin position="723"/>
        <end position="752"/>
    </location>
</feature>
<dbReference type="SUPFAM" id="SSF54160">
    <property type="entry name" value="Chromo domain-like"/>
    <property type="match status" value="1"/>
</dbReference>
<dbReference type="GO" id="GO:0008270">
    <property type="term" value="F:zinc ion binding"/>
    <property type="evidence" value="ECO:0007669"/>
    <property type="project" value="UniProtKB-KW"/>
</dbReference>
<feature type="compositionally biased region" description="Polar residues" evidence="7">
    <location>
        <begin position="233"/>
        <end position="270"/>
    </location>
</feature>
<evidence type="ECO:0000256" key="7">
    <source>
        <dbReference type="SAM" id="MobiDB-lite"/>
    </source>
</evidence>
<dbReference type="OrthoDB" id="1918685at2759"/>
<feature type="zinc finger region" description="C3H1-type" evidence="6">
    <location>
        <begin position="498"/>
        <end position="526"/>
    </location>
</feature>
<feature type="compositionally biased region" description="Basic residues" evidence="7">
    <location>
        <begin position="171"/>
        <end position="189"/>
    </location>
</feature>
<feature type="domain" description="Chromo" evidence="8">
    <location>
        <begin position="33"/>
        <end position="96"/>
    </location>
</feature>
<dbReference type="InterPro" id="IPR045877">
    <property type="entry name" value="ZFP36-like"/>
</dbReference>
<keyword evidence="11" id="KW-1185">Reference proteome</keyword>
<dbReference type="PANTHER" id="PTHR12547">
    <property type="entry name" value="CCCH ZINC FINGER/TIS11-RELATED"/>
    <property type="match status" value="1"/>
</dbReference>
<dbReference type="InterPro" id="IPR016197">
    <property type="entry name" value="Chromo-like_dom_sf"/>
</dbReference>
<feature type="compositionally biased region" description="Basic and acidic residues" evidence="7">
    <location>
        <begin position="190"/>
        <end position="199"/>
    </location>
</feature>
<feature type="compositionally biased region" description="Polar residues" evidence="7">
    <location>
        <begin position="406"/>
        <end position="421"/>
    </location>
</feature>
<evidence type="ECO:0000256" key="3">
    <source>
        <dbReference type="ARBA" id="ARBA00022737"/>
    </source>
</evidence>
<protein>
    <recommendedName>
        <fullName evidence="12">Chromo domain-containing protein</fullName>
    </recommendedName>
</protein>
<evidence type="ECO:0008006" key="12">
    <source>
        <dbReference type="Google" id="ProtNLM"/>
    </source>
</evidence>
<dbReference type="Proteomes" id="UP000192596">
    <property type="component" value="Unassembled WGS sequence"/>
</dbReference>
<feature type="region of interest" description="Disordered" evidence="7">
    <location>
        <begin position="585"/>
        <end position="604"/>
    </location>
</feature>
<feature type="domain" description="C3H1-type" evidence="9">
    <location>
        <begin position="608"/>
        <end position="636"/>
    </location>
</feature>
<evidence type="ECO:0000256" key="1">
    <source>
        <dbReference type="ARBA" id="ARBA00011353"/>
    </source>
</evidence>
<feature type="compositionally biased region" description="Basic and acidic residues" evidence="7">
    <location>
        <begin position="474"/>
        <end position="491"/>
    </location>
</feature>
<dbReference type="PROSITE" id="PS50013">
    <property type="entry name" value="CHROMO_2"/>
    <property type="match status" value="1"/>
</dbReference>
<keyword evidence="5 6" id="KW-0862">Zinc</keyword>
<dbReference type="InterPro" id="IPR000953">
    <property type="entry name" value="Chromo/chromo_shadow_dom"/>
</dbReference>
<feature type="compositionally biased region" description="Pro residues" evidence="7">
    <location>
        <begin position="695"/>
        <end position="709"/>
    </location>
</feature>
<dbReference type="InterPro" id="IPR000571">
    <property type="entry name" value="Znf_CCCH"/>
</dbReference>
<reference evidence="11" key="1">
    <citation type="submission" date="2017-03" db="EMBL/GenBank/DDBJ databases">
        <title>Genomes of endolithic fungi from Antarctica.</title>
        <authorList>
            <person name="Coleine C."/>
            <person name="Masonjones S."/>
            <person name="Stajich J.E."/>
        </authorList>
    </citation>
    <scope>NUCLEOTIDE SEQUENCE [LARGE SCALE GENOMIC DNA]</scope>
    <source>
        <strain evidence="11">CCFEE 5527</strain>
    </source>
</reference>
<proteinExistence type="predicted"/>
<feature type="region of interest" description="Disordered" evidence="7">
    <location>
        <begin position="671"/>
        <end position="710"/>
    </location>
</feature>
<name>A0A1V8SHN2_9PEZI</name>
<evidence type="ECO:0000259" key="8">
    <source>
        <dbReference type="PROSITE" id="PS50013"/>
    </source>
</evidence>
<dbReference type="EMBL" id="NAJO01000044">
    <property type="protein sequence ID" value="OQN98646.1"/>
    <property type="molecule type" value="Genomic_DNA"/>
</dbReference>
<feature type="region of interest" description="Disordered" evidence="7">
    <location>
        <begin position="122"/>
        <end position="293"/>
    </location>
</feature>
<keyword evidence="3" id="KW-0677">Repeat</keyword>
<feature type="zinc finger region" description="C3H1-type" evidence="6">
    <location>
        <begin position="723"/>
        <end position="752"/>
    </location>
</feature>
<feature type="region of interest" description="Disordered" evidence="7">
    <location>
        <begin position="532"/>
        <end position="553"/>
    </location>
</feature>
<evidence type="ECO:0000256" key="6">
    <source>
        <dbReference type="PROSITE-ProRule" id="PRU00723"/>
    </source>
</evidence>
<evidence type="ECO:0000256" key="4">
    <source>
        <dbReference type="ARBA" id="ARBA00022771"/>
    </source>
</evidence>
<accession>A0A1V8SHN2</accession>
<evidence type="ECO:0000313" key="10">
    <source>
        <dbReference type="EMBL" id="OQN98646.1"/>
    </source>
</evidence>
<organism evidence="10 11">
    <name type="scientific">Cryoendolithus antarcticus</name>
    <dbReference type="NCBI Taxonomy" id="1507870"/>
    <lineage>
        <taxon>Eukaryota</taxon>
        <taxon>Fungi</taxon>
        <taxon>Dikarya</taxon>
        <taxon>Ascomycota</taxon>
        <taxon>Pezizomycotina</taxon>
        <taxon>Dothideomycetes</taxon>
        <taxon>Dothideomycetidae</taxon>
        <taxon>Cladosporiales</taxon>
        <taxon>Cladosporiaceae</taxon>
        <taxon>Cryoendolithus</taxon>
    </lineage>
</organism>
<feature type="domain" description="C3H1-type" evidence="9">
    <location>
        <begin position="554"/>
        <end position="581"/>
    </location>
</feature>
<comment type="caution">
    <text evidence="10">The sequence shown here is derived from an EMBL/GenBank/DDBJ whole genome shotgun (WGS) entry which is preliminary data.</text>
</comment>
<dbReference type="Pfam" id="PF00642">
    <property type="entry name" value="zf-CCCH"/>
    <property type="match status" value="1"/>
</dbReference>
<feature type="region of interest" description="Disordered" evidence="7">
    <location>
        <begin position="406"/>
        <end position="494"/>
    </location>
</feature>
<dbReference type="Gene3D" id="2.40.50.40">
    <property type="match status" value="1"/>
</dbReference>
<dbReference type="SUPFAM" id="SSF90229">
    <property type="entry name" value="CCCH zinc finger"/>
    <property type="match status" value="2"/>
</dbReference>
<dbReference type="STRING" id="1507870.A0A1V8SHN2"/>
<evidence type="ECO:0000256" key="5">
    <source>
        <dbReference type="ARBA" id="ARBA00022833"/>
    </source>
</evidence>
<evidence type="ECO:0000313" key="11">
    <source>
        <dbReference type="Proteomes" id="UP000192596"/>
    </source>
</evidence>